<accession>A0A9N8EVU4</accession>
<dbReference type="Proteomes" id="UP001153069">
    <property type="component" value="Unassembled WGS sequence"/>
</dbReference>
<proteinExistence type="predicted"/>
<feature type="compositionally biased region" description="Polar residues" evidence="1">
    <location>
        <begin position="81"/>
        <end position="96"/>
    </location>
</feature>
<protein>
    <submittedName>
        <fullName evidence="2">Uncharacterized protein</fullName>
    </submittedName>
</protein>
<organism evidence="2 3">
    <name type="scientific">Seminavis robusta</name>
    <dbReference type="NCBI Taxonomy" id="568900"/>
    <lineage>
        <taxon>Eukaryota</taxon>
        <taxon>Sar</taxon>
        <taxon>Stramenopiles</taxon>
        <taxon>Ochrophyta</taxon>
        <taxon>Bacillariophyta</taxon>
        <taxon>Bacillariophyceae</taxon>
        <taxon>Bacillariophycidae</taxon>
        <taxon>Naviculales</taxon>
        <taxon>Naviculaceae</taxon>
        <taxon>Seminavis</taxon>
    </lineage>
</organism>
<feature type="compositionally biased region" description="Pro residues" evidence="1">
    <location>
        <begin position="121"/>
        <end position="145"/>
    </location>
</feature>
<feature type="region of interest" description="Disordered" evidence="1">
    <location>
        <begin position="1"/>
        <end position="23"/>
    </location>
</feature>
<gene>
    <name evidence="2" type="ORF">SEMRO_2169_G317340.1</name>
</gene>
<comment type="caution">
    <text evidence="2">The sequence shown here is derived from an EMBL/GenBank/DDBJ whole genome shotgun (WGS) entry which is preliminary data.</text>
</comment>
<feature type="region of interest" description="Disordered" evidence="1">
    <location>
        <begin position="81"/>
        <end position="155"/>
    </location>
</feature>
<reference evidence="2" key="1">
    <citation type="submission" date="2020-06" db="EMBL/GenBank/DDBJ databases">
        <authorList>
            <consortium name="Plant Systems Biology data submission"/>
        </authorList>
    </citation>
    <scope>NUCLEOTIDE SEQUENCE</scope>
    <source>
        <strain evidence="2">D6</strain>
    </source>
</reference>
<evidence type="ECO:0000313" key="2">
    <source>
        <dbReference type="EMBL" id="CAB9528186.1"/>
    </source>
</evidence>
<keyword evidence="3" id="KW-1185">Reference proteome</keyword>
<name>A0A9N8EVU4_9STRA</name>
<feature type="compositionally biased region" description="Low complexity" evidence="1">
    <location>
        <begin position="97"/>
        <end position="120"/>
    </location>
</feature>
<evidence type="ECO:0000256" key="1">
    <source>
        <dbReference type="SAM" id="MobiDB-lite"/>
    </source>
</evidence>
<evidence type="ECO:0000313" key="3">
    <source>
        <dbReference type="Proteomes" id="UP001153069"/>
    </source>
</evidence>
<sequence length="613" mass="67191">MSESPEQTAAFLPTESQEGTEESPSFHKKLLKASIWLIVLGAVAVLANVLDIEETSSNISSLMNKSSTTKDSIKKKKHYYANTQKKNSTQKLPFTNTSTPPATPEVPTAENPATLDATNPPATPNPTNPPATPQPTEPVPPPPAPQTAEPAECEKLPAPADGTCAAANPSILDNGMKDSFAGWYSLNNDDCCQDYCRWVGNSRSGGDPKQQITFKESFWSCRPAGYTSCTYFENFGGGTTFNAVKCEGQGKKAQPTLAPAGPTMWIHVVHWAEGMAAWRVALEQMLQVAKAVNGIFVEPCVQAARLESCASFGGEGKGVRLGSMVDLDELKRFHPHIVSYDDFVRETSYNFAQPQGPQIHFACLDKTKRCEERGIKINSSYKSQSQPSLEAAYQASFNGMVIWEVVKYRKFAFNGLQINGQPVSVGSPTIRFPPAQYAKVEEMLETSLGIARGSRWAAIQWRPEIDPMDYTKCAEAILWTRDLVSHRDNIPESNFVLISPLSNNKGLQWGGVKKMADRNSNTSYPALDMLLNAGIKKLEQSFDQVYDGGLLAVWDFIMAETATVLSTCSGCKRGTCTRCNYQGASAGYVLGLRKTYQKRHPESKSATDQCWPV</sequence>
<dbReference type="AlphaFoldDB" id="A0A9N8EVU4"/>
<dbReference type="EMBL" id="CAICTM010002167">
    <property type="protein sequence ID" value="CAB9528186.1"/>
    <property type="molecule type" value="Genomic_DNA"/>
</dbReference>
<dbReference type="OrthoDB" id="55953at2759"/>